<name>A0ABW8N830_9MICC</name>
<gene>
    <name evidence="3" type="ORF">ABIA52_002622</name>
</gene>
<comment type="similarity">
    <text evidence="1">Belongs to the helicase family. DinG subfamily.</text>
</comment>
<sequence length="156" mass="16792">MRQRLDMDILCQGESTMAALVKQFADEPDTCLFGTMSLWQGVDVPGGSCRLVIIDRIPFPRPDDPLMTARSRAVAQSGGNGFMAVSATHAAIRLAQGAGRLIRSTGDKGVVAVLDSRLSTERYGGFLRAALPPFWATTDRTVVRGVLERLGSARKA</sequence>
<keyword evidence="3" id="KW-0067">ATP-binding</keyword>
<keyword evidence="3" id="KW-0547">Nucleotide-binding</keyword>
<dbReference type="PANTHER" id="PTHR11472">
    <property type="entry name" value="DNA REPAIR DEAD HELICASE RAD3/XP-D SUBFAMILY MEMBER"/>
    <property type="match status" value="1"/>
</dbReference>
<keyword evidence="3" id="KW-0347">Helicase</keyword>
<comment type="caution">
    <text evidence="3">The sequence shown here is derived from an EMBL/GenBank/DDBJ whole genome shotgun (WGS) entry which is preliminary data.</text>
</comment>
<keyword evidence="4" id="KW-1185">Reference proteome</keyword>
<dbReference type="InterPro" id="IPR006555">
    <property type="entry name" value="ATP-dep_Helicase_C"/>
</dbReference>
<dbReference type="EMBL" id="JBIYEW010000003">
    <property type="protein sequence ID" value="MFK4639733.1"/>
    <property type="molecule type" value="Genomic_DNA"/>
</dbReference>
<organism evidence="3 4">
    <name type="scientific">Paenarthrobacter histidinolovorans</name>
    <dbReference type="NCBI Taxonomy" id="43664"/>
    <lineage>
        <taxon>Bacteria</taxon>
        <taxon>Bacillati</taxon>
        <taxon>Actinomycetota</taxon>
        <taxon>Actinomycetes</taxon>
        <taxon>Micrococcales</taxon>
        <taxon>Micrococcaceae</taxon>
        <taxon>Paenarthrobacter</taxon>
    </lineage>
</organism>
<evidence type="ECO:0000256" key="1">
    <source>
        <dbReference type="ARBA" id="ARBA00038058"/>
    </source>
</evidence>
<dbReference type="Gene3D" id="3.40.50.300">
    <property type="entry name" value="P-loop containing nucleotide triphosphate hydrolases"/>
    <property type="match status" value="1"/>
</dbReference>
<reference evidence="3 4" key="1">
    <citation type="submission" date="2024-10" db="EMBL/GenBank/DDBJ databases">
        <title>Novel secondary metabolite-producing bacteria for plant disease control.</title>
        <authorList>
            <person name="Chevrette M."/>
        </authorList>
    </citation>
    <scope>NUCLEOTIDE SEQUENCE [LARGE SCALE GENOMIC DNA]</scope>
    <source>
        <strain evidence="3 4">J30 TE3557</strain>
    </source>
</reference>
<proteinExistence type="inferred from homology"/>
<evidence type="ECO:0000313" key="3">
    <source>
        <dbReference type="EMBL" id="MFK4639733.1"/>
    </source>
</evidence>
<protein>
    <submittedName>
        <fullName evidence="3">Rad3-related DNA helicase</fullName>
    </submittedName>
</protein>
<evidence type="ECO:0000259" key="2">
    <source>
        <dbReference type="SMART" id="SM00491"/>
    </source>
</evidence>
<dbReference type="InterPro" id="IPR027417">
    <property type="entry name" value="P-loop_NTPase"/>
</dbReference>
<evidence type="ECO:0000313" key="4">
    <source>
        <dbReference type="Proteomes" id="UP001620520"/>
    </source>
</evidence>
<feature type="domain" description="ATP-dependent helicase C-terminal" evidence="2">
    <location>
        <begin position="1"/>
        <end position="120"/>
    </location>
</feature>
<accession>A0ABW8N830</accession>
<dbReference type="PANTHER" id="PTHR11472:SF34">
    <property type="entry name" value="REGULATOR OF TELOMERE ELONGATION HELICASE 1"/>
    <property type="match status" value="1"/>
</dbReference>
<dbReference type="InterPro" id="IPR045028">
    <property type="entry name" value="DinG/Rad3-like"/>
</dbReference>
<dbReference type="SMART" id="SM00491">
    <property type="entry name" value="HELICc2"/>
    <property type="match status" value="1"/>
</dbReference>
<dbReference type="GO" id="GO:0004386">
    <property type="term" value="F:helicase activity"/>
    <property type="evidence" value="ECO:0007669"/>
    <property type="project" value="UniProtKB-KW"/>
</dbReference>
<keyword evidence="3" id="KW-0378">Hydrolase</keyword>
<dbReference type="Proteomes" id="UP001620520">
    <property type="component" value="Unassembled WGS sequence"/>
</dbReference>
<dbReference type="Pfam" id="PF13307">
    <property type="entry name" value="Helicase_C_2"/>
    <property type="match status" value="1"/>
</dbReference>